<feature type="coiled-coil region" evidence="1">
    <location>
        <begin position="296"/>
        <end position="400"/>
    </location>
</feature>
<feature type="coiled-coil region" evidence="1">
    <location>
        <begin position="1831"/>
        <end position="1879"/>
    </location>
</feature>
<dbReference type="Proteomes" id="UP000238479">
    <property type="component" value="Chromosome 4"/>
</dbReference>
<feature type="coiled-coil region" evidence="1">
    <location>
        <begin position="1012"/>
        <end position="1143"/>
    </location>
</feature>
<name>A0A2P6R0V1_ROSCH</name>
<dbReference type="STRING" id="74649.A0A2P6R0V1"/>
<evidence type="ECO:0000256" key="2">
    <source>
        <dbReference type="SAM" id="MobiDB-lite"/>
    </source>
</evidence>
<keyword evidence="3" id="KW-0812">Transmembrane</keyword>
<dbReference type="Gramene" id="PRQ40063">
    <property type="protein sequence ID" value="PRQ40063"/>
    <property type="gene ID" value="RchiOBHm_Chr4g0431991"/>
</dbReference>
<organism evidence="4 5">
    <name type="scientific">Rosa chinensis</name>
    <name type="common">China rose</name>
    <dbReference type="NCBI Taxonomy" id="74649"/>
    <lineage>
        <taxon>Eukaryota</taxon>
        <taxon>Viridiplantae</taxon>
        <taxon>Streptophyta</taxon>
        <taxon>Embryophyta</taxon>
        <taxon>Tracheophyta</taxon>
        <taxon>Spermatophyta</taxon>
        <taxon>Magnoliopsida</taxon>
        <taxon>eudicotyledons</taxon>
        <taxon>Gunneridae</taxon>
        <taxon>Pentapetalae</taxon>
        <taxon>rosids</taxon>
        <taxon>fabids</taxon>
        <taxon>Rosales</taxon>
        <taxon>Rosaceae</taxon>
        <taxon>Rosoideae</taxon>
        <taxon>Rosoideae incertae sedis</taxon>
        <taxon>Rosa</taxon>
    </lineage>
</organism>
<evidence type="ECO:0000313" key="5">
    <source>
        <dbReference type="Proteomes" id="UP000238479"/>
    </source>
</evidence>
<protein>
    <submittedName>
        <fullName evidence="4">Uncharacterized protein</fullName>
    </submittedName>
</protein>
<feature type="coiled-coil region" evidence="1">
    <location>
        <begin position="1586"/>
        <end position="1620"/>
    </location>
</feature>
<gene>
    <name evidence="4" type="ORF">RchiOBHm_Chr4g0431991</name>
</gene>
<proteinExistence type="predicted"/>
<keyword evidence="3" id="KW-1133">Transmembrane helix</keyword>
<dbReference type="EMBL" id="PDCK01000042">
    <property type="protein sequence ID" value="PRQ40063.1"/>
    <property type="molecule type" value="Genomic_DNA"/>
</dbReference>
<feature type="coiled-coil region" evidence="1">
    <location>
        <begin position="517"/>
        <end position="551"/>
    </location>
</feature>
<feature type="coiled-coil region" evidence="1">
    <location>
        <begin position="1200"/>
        <end position="1283"/>
    </location>
</feature>
<dbReference type="SUPFAM" id="SSF57997">
    <property type="entry name" value="Tropomyosin"/>
    <property type="match status" value="1"/>
</dbReference>
<feature type="region of interest" description="Disordered" evidence="2">
    <location>
        <begin position="1"/>
        <end position="23"/>
    </location>
</feature>
<keyword evidence="3" id="KW-0472">Membrane</keyword>
<reference evidence="4 5" key="1">
    <citation type="journal article" date="2018" name="Nat. Genet.">
        <title>The Rosa genome provides new insights in the design of modern roses.</title>
        <authorList>
            <person name="Bendahmane M."/>
        </authorList>
    </citation>
    <scope>NUCLEOTIDE SEQUENCE [LARGE SCALE GENOMIC DNA]</scope>
    <source>
        <strain evidence="5">cv. Old Blush</strain>
    </source>
</reference>
<dbReference type="PANTHER" id="PTHR43939:SF68">
    <property type="entry name" value="CENTROSOMAL PROTEIN OF 290 KDA-LIKE"/>
    <property type="match status" value="1"/>
</dbReference>
<evidence type="ECO:0000256" key="3">
    <source>
        <dbReference type="SAM" id="Phobius"/>
    </source>
</evidence>
<keyword evidence="1" id="KW-0175">Coiled coil</keyword>
<comment type="caution">
    <text evidence="4">The sequence shown here is derived from an EMBL/GenBank/DDBJ whole genome shotgun (WGS) entry which is preliminary data.</text>
</comment>
<evidence type="ECO:0000256" key="1">
    <source>
        <dbReference type="SAM" id="Coils"/>
    </source>
</evidence>
<dbReference type="OrthoDB" id="10255522at2759"/>
<feature type="region of interest" description="Disordered" evidence="2">
    <location>
        <begin position="1647"/>
        <end position="1668"/>
    </location>
</feature>
<keyword evidence="5" id="KW-1185">Reference proteome</keyword>
<feature type="transmembrane region" description="Helical" evidence="3">
    <location>
        <begin position="2089"/>
        <end position="2107"/>
    </location>
</feature>
<evidence type="ECO:0000313" key="4">
    <source>
        <dbReference type="EMBL" id="PRQ40063.1"/>
    </source>
</evidence>
<dbReference type="PANTHER" id="PTHR43939">
    <property type="entry name" value="COILED-COIL DOMAIN-CONTAINING PROTEIN 158"/>
    <property type="match status" value="1"/>
</dbReference>
<dbReference type="OMA" id="EKSNEHE"/>
<feature type="coiled-coil region" evidence="1">
    <location>
        <begin position="815"/>
        <end position="863"/>
    </location>
</feature>
<feature type="coiled-coil region" evidence="1">
    <location>
        <begin position="1694"/>
        <end position="1780"/>
    </location>
</feature>
<feature type="coiled-coil region" evidence="1">
    <location>
        <begin position="1319"/>
        <end position="1416"/>
    </location>
</feature>
<sequence>MSEKSDSGQLPDGAAAADSNAIWNDVVSPANKTEELGKVLEDAGSGKEDMFEDCPDDILVDEVERLRLQLDTSIAEKDDFARKFKEERESFVREVGTLRIQLRGLTDQQPLVGENGGDFCNNEAESGDNGEKTAVVDKGTPWIDLIKECSGFVNKALEEQSQIEARVRELDGIVYMKDQEIEGLNANVKVLYESHHEKDAYFEALANRMLASLSGVVGQQELLDDSIGGKLVHVENGTSMVVGNFTRMLSEIEHFRQCLPETGFDHSSQEVGGIFAAARNELLELRRKEAEFVERLSLLEDSNRKLVEELDNQRAIAERLNAELGQTKMELEQEKNRCANTREKLTIAVQKGKGLVQQRDSLKQSIAEKLSELEKCRTELQEKSSALEAAELSKEELIRSENSVASLQETLSQNNVILQKLEEMLSQTGVPEELQSTDIVERLRWLVDESVKLKEISMEFQTLKDAMYAIGLPEVISSSSLESQVSWLRESYSQANEEVLLLRNEITATKEVAHKNIDQLTESLSAELRAKEHLQAELDNITSEYNEIIKKEHQVSLEKAQMVRRLLDVSGVVMDNEDVSQLSSDIATLIDTCIEKIKEQSSASLSAEMQAKEVLQVELDSLTSKYKEIVEKERQVSSENAEMVKMLLDVSGIVIDNEDVSQLSSDIGTFIDTCIGKIKEQSSASFEQSTASLSAEMQAKEFLQVELESLTSKYKEIVEKERQVSSEKAEMVKMLLDVSGIVIDNEDVSQLSSDTATLIDRCVQKIKEQSSASLDSPSFDVELFETIQSHLYVRDQELMLCRNILEEEMVMKSEVNKLSEELRIVSQQVEALKEEKGSLQRDIERSEQENAMIREKLSVAVKEGKEMVQERGNASFEQSSASFEQLTASLSAEMQAKEYLQVELESLTLKYKEIVEKERQASSEKAEMVKMLLDVSGIVIDNEDVSQLSSDTATLIDRCVQKIKEQSSASLDSPSFDVELFETIQSHLYVRDQELMLCQNILEEEMVVKSEVNKLLEELQIVSQQVEALKEEKGSLQRDIERSEEKNAMIREKLSMAVKKGKGMVQERENLKLRVEEKNSEIEKLRLELQQEQSTLSECRDKINSLSADTDCIPKLAADLVAMKEQRDQLEQFLLESNNMLQRVTKAIDAIVLPVDSFEEPLGKVNWLAGYLSECHDAEAKAKQELGKVQEETSNLVFKLEEAHSTINSLENELSVAENSLSQLAEEKREMEVSKTSVEKELQRASEEAVSQASKFSEVSAAKKSLEEALSLAENNISVLVSEKEGALVSRATADTELGKVKEEVDIQTSKLTDAYKTIESLEVALSQVQANVSLLTEQNNGAQIGRSNLEAELKKLQEEARLQDNKLADASATINKLEDALLKAGNDISELETGKKNAEEEILKLSSKLNASIEELPGTNGNTENRSLELTDHLDNLQVLMKDETMLSTMKRCFANKFESLKDMDLILKNIRDQCVSGGLAELQGQQVLEEDSYVTKSFSDGLVNIVSVEKDNAEVNGADGNDISSYLKTTVERLQLRDMVLSQNFERFSSFIDEFIETLLRNLQARSDEVAIMFEHMQSFKQKANNLEIYKHEQENTIAILENDLKSLVSACTDATRELQFEAKNKLLELRSVPELEELRHNLPQEAGATDGETTETHEQGIDGSNYGKTAGMLPVACRNVQALVRQFEITSKVAASTIEDLQKKLKEARTTSEKAIEERDLRQNRISKLEADIYALESSCTNLTLKLEDYQAKEDRLKEREAELSSLHNTLSMKEQENEDSLLSASEVKILFDKIKGIEIPKPESEVGDLESHNSTHVKKLFCVIDNISNFQHQINSLSCEKEELQSTLRTQLLEIEHLKEEVENHVRDGQDTEKMKNELSVLIYALQKIIDMSGGDDLVGDEKSAGVKGLVSVLEKQVMALLLESKNSKSKAQELGTKLAESQKVVDELSTKVNLLEVSAQGRVAQPEIVQERSIFEAPSLPTGSEISEIEDVGSLGSKTISPVPSAAHVRMMRKGSTDHLAIDIDPKSTRLISTEETDEDKGHVFKSLNASGIIPRQGKLIADRIDGIWVSGGRSLMSRPRARLGVIAYWLVLHLWLLGVIIL</sequence>
<accession>A0A2P6R0V1</accession>